<gene>
    <name evidence="3" type="ORF">JYK14_24075</name>
</gene>
<keyword evidence="4" id="KW-1185">Reference proteome</keyword>
<proteinExistence type="predicted"/>
<protein>
    <submittedName>
        <fullName evidence="3">Cupin domain-containing protein</fullName>
    </submittedName>
</protein>
<feature type="domain" description="ChrR-like cupin" evidence="2">
    <location>
        <begin position="26"/>
        <end position="110"/>
    </location>
</feature>
<evidence type="ECO:0000256" key="1">
    <source>
        <dbReference type="SAM" id="MobiDB-lite"/>
    </source>
</evidence>
<accession>A0ABT1DDB8</accession>
<dbReference type="EMBL" id="JAFIRR010000178">
    <property type="protein sequence ID" value="MCO6419215.1"/>
    <property type="molecule type" value="Genomic_DNA"/>
</dbReference>
<dbReference type="Pfam" id="PF12973">
    <property type="entry name" value="Cupin_7"/>
    <property type="match status" value="1"/>
</dbReference>
<organism evidence="3 4">
    <name type="scientific">Siccirubricoccus soli</name>
    <dbReference type="NCBI Taxonomy" id="2899147"/>
    <lineage>
        <taxon>Bacteria</taxon>
        <taxon>Pseudomonadati</taxon>
        <taxon>Pseudomonadota</taxon>
        <taxon>Alphaproteobacteria</taxon>
        <taxon>Acetobacterales</taxon>
        <taxon>Roseomonadaceae</taxon>
        <taxon>Siccirubricoccus</taxon>
    </lineage>
</organism>
<dbReference type="InterPro" id="IPR025979">
    <property type="entry name" value="ChrR-like_cupin_dom"/>
</dbReference>
<evidence type="ECO:0000259" key="2">
    <source>
        <dbReference type="Pfam" id="PF12973"/>
    </source>
</evidence>
<evidence type="ECO:0000313" key="4">
    <source>
        <dbReference type="Proteomes" id="UP001523392"/>
    </source>
</evidence>
<evidence type="ECO:0000313" key="3">
    <source>
        <dbReference type="EMBL" id="MCO6419215.1"/>
    </source>
</evidence>
<name>A0ABT1DDB8_9PROT</name>
<reference evidence="3 4" key="1">
    <citation type="submission" date="2021-12" db="EMBL/GenBank/DDBJ databases">
        <title>Siccirubricoccus leaddurans sp. nov., a high concentration Zn2+ tolerance bacterium.</title>
        <authorList>
            <person name="Cao Y."/>
        </authorList>
    </citation>
    <scope>NUCLEOTIDE SEQUENCE [LARGE SCALE GENOMIC DNA]</scope>
    <source>
        <strain evidence="3 4">KC 17139</strain>
    </source>
</reference>
<dbReference type="InterPro" id="IPR011051">
    <property type="entry name" value="RmlC_Cupin_sf"/>
</dbReference>
<comment type="caution">
    <text evidence="3">The sequence shown here is derived from an EMBL/GenBank/DDBJ whole genome shotgun (WGS) entry which is preliminary data.</text>
</comment>
<dbReference type="RefSeq" id="WP_252955836.1">
    <property type="nucleotide sequence ID" value="NZ_JAFIRR010000178.1"/>
</dbReference>
<feature type="region of interest" description="Disordered" evidence="1">
    <location>
        <begin position="123"/>
        <end position="154"/>
    </location>
</feature>
<dbReference type="Gene3D" id="2.60.120.10">
    <property type="entry name" value="Jelly Rolls"/>
    <property type="match status" value="1"/>
</dbReference>
<dbReference type="InterPro" id="IPR014710">
    <property type="entry name" value="RmlC-like_jellyroll"/>
</dbReference>
<dbReference type="Proteomes" id="UP001523392">
    <property type="component" value="Unassembled WGS sequence"/>
</dbReference>
<dbReference type="SUPFAM" id="SSF51182">
    <property type="entry name" value="RmlC-like cupins"/>
    <property type="match status" value="1"/>
</dbReference>
<sequence length="154" mass="16312">MADPLALDAAGVPPTPFEIPGARGQFRIQVLNEDAGRGVVTSIVHIPPGGFIPAHFHRAGPEMHYVLEGELLERGQRHGPGAFLTQAAGVVHGPHESEGGARVLTVQHWQSRDGQFDFHMAEATPATDDSPRAAEGVPGESREQAERNLGGGYG</sequence>